<dbReference type="InterPro" id="IPR001119">
    <property type="entry name" value="SLH_dom"/>
</dbReference>
<name>A0A926DPK6_9FIRM</name>
<sequence>MKRIISIILAVVLVIMPAGVISGEDSGILDSVLNKLAEYTTEQRDGYISYFRPFITTDTGVSAALLNLDSGAMDGIIQEIVGDSVDKPTLRRVFQSFTCIKDETGIRLTYADILQKKIELENASNATLKGMEKLMNVLYKRYPAAEKIFTEDRITAGVVANLFTIIPEINESKPMLKFKDGEFDVNFVSQTFADDFDAVWDGYISKTGKTVTYQQMVDTLVTFLNSKVPQSDKSSVATALDDLGVCKKESSSQSGGGNGGTGGGGNGGTSDNNKPDDTKPTEEETGNYTVLESYDGITDELLGGGFIIKTKADTANVIEISTQAQSPMIYEFSGGKLVPVKYSVPSEKGILAQVKADGVYVVKSLSYPFADANGWGKSFIAALYNRGIINGKSETAFEPDASITREEFVKLVVELFDLNDTALKVDFKDVAEGAWYYSYVASAYENNIVSGIGENMFGTGQKIKRQDMAKIINTVLEANGIRADKASSSVFKDYGTISDYAKDHVLAIYGLGIISGDDNGNFNPNQFATRQEAAKMVYGMLTAFVNSLKE</sequence>
<evidence type="ECO:0000313" key="5">
    <source>
        <dbReference type="Proteomes" id="UP000611762"/>
    </source>
</evidence>
<dbReference type="PANTHER" id="PTHR43308">
    <property type="entry name" value="OUTER MEMBRANE PROTEIN ALPHA-RELATED"/>
    <property type="match status" value="1"/>
</dbReference>
<dbReference type="EMBL" id="JACRSU010000005">
    <property type="protein sequence ID" value="MBC8541661.1"/>
    <property type="molecule type" value="Genomic_DNA"/>
</dbReference>
<reference evidence="4" key="1">
    <citation type="submission" date="2020-08" db="EMBL/GenBank/DDBJ databases">
        <title>Genome public.</title>
        <authorList>
            <person name="Liu C."/>
            <person name="Sun Q."/>
        </authorList>
    </citation>
    <scope>NUCLEOTIDE SEQUENCE</scope>
    <source>
        <strain evidence="4">H8</strain>
    </source>
</reference>
<keyword evidence="5" id="KW-1185">Reference proteome</keyword>
<feature type="region of interest" description="Disordered" evidence="2">
    <location>
        <begin position="247"/>
        <end position="288"/>
    </location>
</feature>
<organism evidence="4 5">
    <name type="scientific">Congzhengia minquanensis</name>
    <dbReference type="NCBI Taxonomy" id="2763657"/>
    <lineage>
        <taxon>Bacteria</taxon>
        <taxon>Bacillati</taxon>
        <taxon>Bacillota</taxon>
        <taxon>Clostridia</taxon>
        <taxon>Eubacteriales</taxon>
        <taxon>Oscillospiraceae</taxon>
        <taxon>Congzhengia</taxon>
    </lineage>
</organism>
<gene>
    <name evidence="4" type="ORF">H8698_11800</name>
</gene>
<feature type="domain" description="SLH" evidence="3">
    <location>
        <begin position="363"/>
        <end position="426"/>
    </location>
</feature>
<dbReference type="InterPro" id="IPR051465">
    <property type="entry name" value="Cell_Envelope_Struct_Comp"/>
</dbReference>
<keyword evidence="1" id="KW-0677">Repeat</keyword>
<feature type="compositionally biased region" description="Basic and acidic residues" evidence="2">
    <location>
        <begin position="273"/>
        <end position="282"/>
    </location>
</feature>
<dbReference type="PANTHER" id="PTHR43308:SF1">
    <property type="entry name" value="OUTER MEMBRANE PROTEIN ALPHA"/>
    <property type="match status" value="1"/>
</dbReference>
<evidence type="ECO:0000313" key="4">
    <source>
        <dbReference type="EMBL" id="MBC8541661.1"/>
    </source>
</evidence>
<dbReference type="PROSITE" id="PS51272">
    <property type="entry name" value="SLH"/>
    <property type="match status" value="3"/>
</dbReference>
<proteinExistence type="predicted"/>
<protein>
    <submittedName>
        <fullName evidence="4">S-layer homology domain-containing protein</fullName>
    </submittedName>
</protein>
<accession>A0A926DPK6</accession>
<evidence type="ECO:0000259" key="3">
    <source>
        <dbReference type="PROSITE" id="PS51272"/>
    </source>
</evidence>
<evidence type="ECO:0000256" key="1">
    <source>
        <dbReference type="ARBA" id="ARBA00022737"/>
    </source>
</evidence>
<dbReference type="RefSeq" id="WP_249313688.1">
    <property type="nucleotide sequence ID" value="NZ_JACRSU010000005.1"/>
</dbReference>
<dbReference type="Proteomes" id="UP000611762">
    <property type="component" value="Unassembled WGS sequence"/>
</dbReference>
<dbReference type="AlphaFoldDB" id="A0A926DPK6"/>
<feature type="domain" description="SLH" evidence="3">
    <location>
        <begin position="427"/>
        <end position="486"/>
    </location>
</feature>
<comment type="caution">
    <text evidence="4">The sequence shown here is derived from an EMBL/GenBank/DDBJ whole genome shotgun (WGS) entry which is preliminary data.</text>
</comment>
<dbReference type="Pfam" id="PF00395">
    <property type="entry name" value="SLH"/>
    <property type="match status" value="3"/>
</dbReference>
<feature type="domain" description="SLH" evidence="3">
    <location>
        <begin position="488"/>
        <end position="550"/>
    </location>
</feature>
<evidence type="ECO:0000256" key="2">
    <source>
        <dbReference type="SAM" id="MobiDB-lite"/>
    </source>
</evidence>
<feature type="compositionally biased region" description="Gly residues" evidence="2">
    <location>
        <begin position="254"/>
        <end position="268"/>
    </location>
</feature>